<evidence type="ECO:0000313" key="2">
    <source>
        <dbReference type="EMBL" id="AMY08038.1"/>
    </source>
</evidence>
<sequence>MSQRDKIFEMLRGFDTVMLVTAAADGRIEGRPMQIVDIDDRTGNIWFFTGLGSRKVHEISDNAQVAVVCQQEHSTYLSLSGIGMIVHEPSRVRQLWREPLRVWFPDGPEAPDLRLLVVEPRIAEYWDNRGANRLEYMFEAAKAYVSGTRPEVGESDQHGRVPL</sequence>
<reference evidence="3" key="2">
    <citation type="submission" date="2016-04" db="EMBL/GenBank/DDBJ databases">
        <title>First Complete Genome Sequence of a Subdivision 6 Acidobacterium.</title>
        <authorList>
            <person name="Huang S."/>
            <person name="Vieira S."/>
            <person name="Bunk B."/>
            <person name="Riedel T."/>
            <person name="Sproeer C."/>
            <person name="Overmann J."/>
        </authorList>
    </citation>
    <scope>NUCLEOTIDE SEQUENCE [LARGE SCALE GENOMIC DNA]</scope>
    <source>
        <strain evidence="3">DSM 100886 HEG_-6_39</strain>
    </source>
</reference>
<feature type="domain" description="General stress protein FMN-binding split barrel" evidence="1">
    <location>
        <begin position="3"/>
        <end position="151"/>
    </location>
</feature>
<dbReference type="PANTHER" id="PTHR34818">
    <property type="entry name" value="PROTEIN BLI-3"/>
    <property type="match status" value="1"/>
</dbReference>
<protein>
    <submittedName>
        <fullName evidence="2">PPOX class probable F420-dependent enzyme</fullName>
    </submittedName>
</protein>
<dbReference type="Pfam" id="PF16242">
    <property type="entry name" value="Pyrid_ox_like"/>
    <property type="match status" value="1"/>
</dbReference>
<evidence type="ECO:0000259" key="1">
    <source>
        <dbReference type="Pfam" id="PF16242"/>
    </source>
</evidence>
<name>A0A143PIY2_LUTPR</name>
<dbReference type="AlphaFoldDB" id="A0A143PIY2"/>
<dbReference type="InterPro" id="IPR038725">
    <property type="entry name" value="YdaG_split_barrel_FMN-bd"/>
</dbReference>
<dbReference type="Gene3D" id="2.30.110.10">
    <property type="entry name" value="Electron Transport, Fmn-binding Protein, Chain A"/>
    <property type="match status" value="1"/>
</dbReference>
<dbReference type="STRING" id="1855912.LuPra_01226"/>
<dbReference type="Proteomes" id="UP000076079">
    <property type="component" value="Chromosome"/>
</dbReference>
<accession>A0A143PIY2</accession>
<dbReference type="InterPro" id="IPR012349">
    <property type="entry name" value="Split_barrel_FMN-bd"/>
</dbReference>
<dbReference type="OrthoDB" id="9795235at2"/>
<dbReference type="PANTHER" id="PTHR34818:SF1">
    <property type="entry name" value="PROTEIN BLI-3"/>
    <property type="match status" value="1"/>
</dbReference>
<organism evidence="2 3">
    <name type="scientific">Luteitalea pratensis</name>
    <dbReference type="NCBI Taxonomy" id="1855912"/>
    <lineage>
        <taxon>Bacteria</taxon>
        <taxon>Pseudomonadati</taxon>
        <taxon>Acidobacteriota</taxon>
        <taxon>Vicinamibacteria</taxon>
        <taxon>Vicinamibacterales</taxon>
        <taxon>Vicinamibacteraceae</taxon>
        <taxon>Luteitalea</taxon>
    </lineage>
</organism>
<evidence type="ECO:0000313" key="3">
    <source>
        <dbReference type="Proteomes" id="UP000076079"/>
    </source>
</evidence>
<proteinExistence type="predicted"/>
<dbReference type="RefSeq" id="WP_157898796.1">
    <property type="nucleotide sequence ID" value="NZ_CP015136.1"/>
</dbReference>
<gene>
    <name evidence="2" type="ORF">LuPra_01226</name>
</gene>
<dbReference type="SUPFAM" id="SSF50475">
    <property type="entry name" value="FMN-binding split barrel"/>
    <property type="match status" value="1"/>
</dbReference>
<keyword evidence="3" id="KW-1185">Reference proteome</keyword>
<reference evidence="2 3" key="1">
    <citation type="journal article" date="2016" name="Genome Announc.">
        <title>First Complete Genome Sequence of a Subdivision 6 Acidobacterium Strain.</title>
        <authorList>
            <person name="Huang S."/>
            <person name="Vieira S."/>
            <person name="Bunk B."/>
            <person name="Riedel T."/>
            <person name="Sproer C."/>
            <person name="Overmann J."/>
        </authorList>
    </citation>
    <scope>NUCLEOTIDE SEQUENCE [LARGE SCALE GENOMIC DNA]</scope>
    <source>
        <strain evidence="3">DSM 100886 HEG_-6_39</strain>
    </source>
</reference>
<dbReference type="EMBL" id="CP015136">
    <property type="protein sequence ID" value="AMY08038.1"/>
    <property type="molecule type" value="Genomic_DNA"/>
</dbReference>
<dbReference type="InterPro" id="IPR052917">
    <property type="entry name" value="Stress-Dev_Protein"/>
</dbReference>
<dbReference type="KEGG" id="abac:LuPra_01226"/>